<dbReference type="EMBL" id="BMJM01000004">
    <property type="protein sequence ID" value="GGE10157.1"/>
    <property type="molecule type" value="Genomic_DNA"/>
</dbReference>
<feature type="chain" id="PRO_5037065274" description="Ice-binding protein C-terminal domain-containing protein" evidence="1">
    <location>
        <begin position="20"/>
        <end position="204"/>
    </location>
</feature>
<reference evidence="3" key="1">
    <citation type="journal article" date="2014" name="Int. J. Syst. Evol. Microbiol.">
        <title>Complete genome sequence of Corynebacterium casei LMG S-19264T (=DSM 44701T), isolated from a smear-ripened cheese.</title>
        <authorList>
            <consortium name="US DOE Joint Genome Institute (JGI-PGF)"/>
            <person name="Walter F."/>
            <person name="Albersmeier A."/>
            <person name="Kalinowski J."/>
            <person name="Ruckert C."/>
        </authorList>
    </citation>
    <scope>NUCLEOTIDE SEQUENCE</scope>
    <source>
        <strain evidence="3">CGMCC 1.15519</strain>
    </source>
</reference>
<dbReference type="RefSeq" id="WP_188762369.1">
    <property type="nucleotide sequence ID" value="NZ_BMJM01000004.1"/>
</dbReference>
<keyword evidence="4" id="KW-1185">Reference proteome</keyword>
<dbReference type="Pfam" id="PF07589">
    <property type="entry name" value="PEP-CTERM"/>
    <property type="match status" value="1"/>
</dbReference>
<feature type="domain" description="Ice-binding protein C-terminal" evidence="2">
    <location>
        <begin position="171"/>
        <end position="195"/>
    </location>
</feature>
<sequence>MKKILIGIAALASAATAQASIIPTLIGAPVAVGNGSFRYTYDATLASDQALVTGSYFTLYDLVGFQGFGNLASGFTGTSQLLGLTPGNVLPDDDASILNVSFVYSGPTVNFDGQLFERQLGTFEIFSTIGTVGFDDFTSEAIRNAGPSRGSLVATIGTDAIGVPGDGMGSTVPEPAMWAMLIAGFGMVGVRMRTRNGALQSVSA</sequence>
<evidence type="ECO:0000313" key="4">
    <source>
        <dbReference type="Proteomes" id="UP000635071"/>
    </source>
</evidence>
<gene>
    <name evidence="3" type="ORF">GCM10011529_15650</name>
</gene>
<organism evidence="3 4">
    <name type="scientific">Sandarakinorhabdus glacialis</name>
    <dbReference type="NCBI Taxonomy" id="1614636"/>
    <lineage>
        <taxon>Bacteria</taxon>
        <taxon>Pseudomonadati</taxon>
        <taxon>Pseudomonadota</taxon>
        <taxon>Alphaproteobacteria</taxon>
        <taxon>Sphingomonadales</taxon>
        <taxon>Sphingosinicellaceae</taxon>
        <taxon>Sandarakinorhabdus</taxon>
    </lineage>
</organism>
<evidence type="ECO:0000256" key="1">
    <source>
        <dbReference type="SAM" id="SignalP"/>
    </source>
</evidence>
<dbReference type="Proteomes" id="UP000635071">
    <property type="component" value="Unassembled WGS sequence"/>
</dbReference>
<dbReference type="AlphaFoldDB" id="A0A916ZRB7"/>
<proteinExistence type="predicted"/>
<comment type="caution">
    <text evidence="3">The sequence shown here is derived from an EMBL/GenBank/DDBJ whole genome shotgun (WGS) entry which is preliminary data.</text>
</comment>
<accession>A0A916ZRB7</accession>
<name>A0A916ZRB7_9SPHN</name>
<feature type="signal peptide" evidence="1">
    <location>
        <begin position="1"/>
        <end position="19"/>
    </location>
</feature>
<dbReference type="NCBIfam" id="NF035944">
    <property type="entry name" value="PEPxxWA-CTERM"/>
    <property type="match status" value="1"/>
</dbReference>
<reference evidence="3" key="2">
    <citation type="submission" date="2020-09" db="EMBL/GenBank/DDBJ databases">
        <authorList>
            <person name="Sun Q."/>
            <person name="Zhou Y."/>
        </authorList>
    </citation>
    <scope>NUCLEOTIDE SEQUENCE</scope>
    <source>
        <strain evidence="3">CGMCC 1.15519</strain>
    </source>
</reference>
<keyword evidence="1" id="KW-0732">Signal</keyword>
<dbReference type="InterPro" id="IPR013424">
    <property type="entry name" value="Ice-binding_C"/>
</dbReference>
<evidence type="ECO:0000313" key="3">
    <source>
        <dbReference type="EMBL" id="GGE10157.1"/>
    </source>
</evidence>
<evidence type="ECO:0000259" key="2">
    <source>
        <dbReference type="Pfam" id="PF07589"/>
    </source>
</evidence>
<protein>
    <recommendedName>
        <fullName evidence="2">Ice-binding protein C-terminal domain-containing protein</fullName>
    </recommendedName>
</protein>